<dbReference type="InterPro" id="IPR058240">
    <property type="entry name" value="rSAM_sf"/>
</dbReference>
<dbReference type="PROSITE" id="PS51332">
    <property type="entry name" value="B12_BINDING"/>
    <property type="match status" value="1"/>
</dbReference>
<dbReference type="SFLD" id="SFLDG01082">
    <property type="entry name" value="B12-binding_domain_containing"/>
    <property type="match status" value="1"/>
</dbReference>
<dbReference type="InterPro" id="IPR023404">
    <property type="entry name" value="rSAM_horseshoe"/>
</dbReference>
<dbReference type="GO" id="GO:0031419">
    <property type="term" value="F:cobalamin binding"/>
    <property type="evidence" value="ECO:0007669"/>
    <property type="project" value="InterPro"/>
</dbReference>
<dbReference type="Gene3D" id="3.80.30.20">
    <property type="entry name" value="tm_1862 like domain"/>
    <property type="match status" value="1"/>
</dbReference>
<dbReference type="SFLD" id="SFLDS00029">
    <property type="entry name" value="Radical_SAM"/>
    <property type="match status" value="1"/>
</dbReference>
<dbReference type="CDD" id="cd01335">
    <property type="entry name" value="Radical_SAM"/>
    <property type="match status" value="1"/>
</dbReference>
<dbReference type="GO" id="GO:0005829">
    <property type="term" value="C:cytosol"/>
    <property type="evidence" value="ECO:0007669"/>
    <property type="project" value="TreeGrafter"/>
</dbReference>
<comment type="cofactor">
    <cofactor evidence="1">
        <name>[4Fe-4S] cluster</name>
        <dbReference type="ChEBI" id="CHEBI:49883"/>
    </cofactor>
</comment>
<evidence type="ECO:0000259" key="6">
    <source>
        <dbReference type="PROSITE" id="PS51332"/>
    </source>
</evidence>
<dbReference type="OrthoDB" id="9801424at2"/>
<dbReference type="PANTHER" id="PTHR43409">
    <property type="entry name" value="ANAEROBIC MAGNESIUM-PROTOPORPHYRIN IX MONOMETHYL ESTER CYCLASE-RELATED"/>
    <property type="match status" value="1"/>
</dbReference>
<keyword evidence="4" id="KW-0408">Iron</keyword>
<evidence type="ECO:0000313" key="7">
    <source>
        <dbReference type="EMBL" id="AWI81816.1"/>
    </source>
</evidence>
<keyword evidence="5" id="KW-0411">Iron-sulfur</keyword>
<dbReference type="Pfam" id="PF04055">
    <property type="entry name" value="Radical_SAM"/>
    <property type="match status" value="1"/>
</dbReference>
<feature type="domain" description="B12-binding" evidence="6">
    <location>
        <begin position="14"/>
        <end position="152"/>
    </location>
</feature>
<dbReference type="EMBL" id="CP022188">
    <property type="protein sequence ID" value="AWI81816.1"/>
    <property type="molecule type" value="Genomic_DNA"/>
</dbReference>
<dbReference type="InterPro" id="IPR007197">
    <property type="entry name" value="rSAM"/>
</dbReference>
<evidence type="ECO:0000256" key="1">
    <source>
        <dbReference type="ARBA" id="ARBA00001966"/>
    </source>
</evidence>
<evidence type="ECO:0000256" key="2">
    <source>
        <dbReference type="ARBA" id="ARBA00022691"/>
    </source>
</evidence>
<dbReference type="SUPFAM" id="SSF102114">
    <property type="entry name" value="Radical SAM enzymes"/>
    <property type="match status" value="1"/>
</dbReference>
<sequence>MRRVICIGAGQLSTKKANNRINRRNQYLNYGLLSLASVLRRSGLTPVVIHGHFSSPTETLETARNCGLADSDLPILLSVPSFYAVAWARAFILEAKALSPSRKVIVGGRWVVGDQPELLKAILPEADLVVPGLAEERIVELITGARSIRFSQSPSGSNSASVLDYSLLHRRERYQPSIEVARGCGMGCSFCQERDDRLQPLKSPDILAEELQSTLLDDALIEMTPYFETSMFVPNERWGDGLRAAFDRREMRVKWRSEARVDTLKPSLIPALAATGLSVIDLGLESASPGQLLRMRKTRDPARYLDRASRLLNDCAENKVKVKVNILLYAGENEDTIAETLDWLDRHRECIYGVSVSPVIVFGWPHEADAYLNSLAQYGATRDHSPCAGVTHIKLSKHVNFEDSLELARMISRRFMSADRYYALKSFSYFPRDYRFKDFLADMVHEADSHSFSTECLGGCPKEVMGLPSHALHTDPMDCQVS</sequence>
<dbReference type="SMART" id="SM00729">
    <property type="entry name" value="Elp3"/>
    <property type="match status" value="1"/>
</dbReference>
<gene>
    <name evidence="7" type="ORF">CEW87_22160</name>
</gene>
<dbReference type="GO" id="GO:0003824">
    <property type="term" value="F:catalytic activity"/>
    <property type="evidence" value="ECO:0007669"/>
    <property type="project" value="InterPro"/>
</dbReference>
<dbReference type="GO" id="GO:0051536">
    <property type="term" value="F:iron-sulfur cluster binding"/>
    <property type="evidence" value="ECO:0007669"/>
    <property type="project" value="UniProtKB-KW"/>
</dbReference>
<proteinExistence type="predicted"/>
<dbReference type="GO" id="GO:0046872">
    <property type="term" value="F:metal ion binding"/>
    <property type="evidence" value="ECO:0007669"/>
    <property type="project" value="UniProtKB-KW"/>
</dbReference>
<reference evidence="7 8" key="1">
    <citation type="submission" date="2017-06" db="EMBL/GenBank/DDBJ databases">
        <title>Azoarcus sp. TSNA42 complete genome sequence.</title>
        <authorList>
            <person name="Woo J.-H."/>
            <person name="Kim H.-S."/>
        </authorList>
    </citation>
    <scope>NUCLEOTIDE SEQUENCE [LARGE SCALE GENOMIC DNA]</scope>
    <source>
        <strain evidence="7 8">TSNA42</strain>
    </source>
</reference>
<keyword evidence="3" id="KW-0479">Metal-binding</keyword>
<dbReference type="InterPro" id="IPR006638">
    <property type="entry name" value="Elp3/MiaA/NifB-like_rSAM"/>
</dbReference>
<evidence type="ECO:0000256" key="3">
    <source>
        <dbReference type="ARBA" id="ARBA00022723"/>
    </source>
</evidence>
<dbReference type="RefSeq" id="WP_108976790.1">
    <property type="nucleotide sequence ID" value="NZ_CP022188.1"/>
</dbReference>
<evidence type="ECO:0000256" key="4">
    <source>
        <dbReference type="ARBA" id="ARBA00023004"/>
    </source>
</evidence>
<protein>
    <submittedName>
        <fullName evidence="7">Radical SAM protein</fullName>
    </submittedName>
</protein>
<dbReference type="AlphaFoldDB" id="A0A2U8H9N4"/>
<dbReference type="PANTHER" id="PTHR43409:SF7">
    <property type="entry name" value="BLL1977 PROTEIN"/>
    <property type="match status" value="1"/>
</dbReference>
<dbReference type="Proteomes" id="UP000244902">
    <property type="component" value="Chromosome"/>
</dbReference>
<accession>A0A2U8H9N4</accession>
<dbReference type="InterPro" id="IPR006158">
    <property type="entry name" value="Cobalamin-bd"/>
</dbReference>
<dbReference type="InterPro" id="IPR051198">
    <property type="entry name" value="BchE-like"/>
</dbReference>
<organism evidence="7 8">
    <name type="scientific">Parazoarcus communis</name>
    <dbReference type="NCBI Taxonomy" id="41977"/>
    <lineage>
        <taxon>Bacteria</taxon>
        <taxon>Pseudomonadati</taxon>
        <taxon>Pseudomonadota</taxon>
        <taxon>Betaproteobacteria</taxon>
        <taxon>Rhodocyclales</taxon>
        <taxon>Zoogloeaceae</taxon>
        <taxon>Parazoarcus</taxon>
    </lineage>
</organism>
<name>A0A2U8H9N4_9RHOO</name>
<evidence type="ECO:0000313" key="8">
    <source>
        <dbReference type="Proteomes" id="UP000244902"/>
    </source>
</evidence>
<evidence type="ECO:0000256" key="5">
    <source>
        <dbReference type="ARBA" id="ARBA00023014"/>
    </source>
</evidence>
<keyword evidence="2" id="KW-0949">S-adenosyl-L-methionine</keyword>